<reference evidence="9" key="1">
    <citation type="submission" date="2015-07" db="EMBL/GenBank/DDBJ databases">
        <title>Genome sequencing project for genomic taxonomy and phylogenomics of Bacillus-like bacteria.</title>
        <authorList>
            <person name="Liu B."/>
            <person name="Wang J."/>
            <person name="Zhu Y."/>
            <person name="Liu G."/>
            <person name="Chen Q."/>
            <person name="Chen Z."/>
            <person name="Lan J."/>
            <person name="Che J."/>
            <person name="Ge C."/>
            <person name="Shi H."/>
            <person name="Pan Z."/>
            <person name="Liu X."/>
        </authorList>
    </citation>
    <scope>NUCLEOTIDE SEQUENCE [LARGE SCALE GENOMIC DNA]</scope>
    <source>
        <strain evidence="9">DSM 9887</strain>
    </source>
</reference>
<dbReference type="OrthoDB" id="3176438at2"/>
<dbReference type="NCBIfam" id="NF002460">
    <property type="entry name" value="PRK01658.1"/>
    <property type="match status" value="1"/>
</dbReference>
<keyword evidence="10" id="KW-1185">Reference proteome</keyword>
<keyword evidence="3 6" id="KW-0812">Transmembrane</keyword>
<comment type="caution">
    <text evidence="8">The sequence shown here is derived from an EMBL/GenBank/DDBJ whole genome shotgun (WGS) entry which is preliminary data.</text>
</comment>
<evidence type="ECO:0000256" key="4">
    <source>
        <dbReference type="ARBA" id="ARBA00022989"/>
    </source>
</evidence>
<accession>A0A0K9YWS9</accession>
<evidence type="ECO:0000313" key="7">
    <source>
        <dbReference type="EMBL" id="GED68529.1"/>
    </source>
</evidence>
<dbReference type="Pfam" id="PF03788">
    <property type="entry name" value="LrgA"/>
    <property type="match status" value="1"/>
</dbReference>
<evidence type="ECO:0000256" key="1">
    <source>
        <dbReference type="ARBA" id="ARBA00004651"/>
    </source>
</evidence>
<keyword evidence="5 6" id="KW-0472">Membrane</keyword>
<sequence>MKRLLILLGQVAFFIVISIIMNALVSILDWKIPGSLLGMFVVFLLLQCKVLRLEWIETGASWLLAELLLFFIPPSVGIVSYQSLMLHEGIQIFLVIAFGTAFVMICSGLVAQSISKRKEHTRS</sequence>
<evidence type="ECO:0000256" key="3">
    <source>
        <dbReference type="ARBA" id="ARBA00022692"/>
    </source>
</evidence>
<evidence type="ECO:0000256" key="2">
    <source>
        <dbReference type="ARBA" id="ARBA00022475"/>
    </source>
</evidence>
<reference evidence="8" key="2">
    <citation type="submission" date="2015-07" db="EMBL/GenBank/DDBJ databases">
        <title>MeaNS - Measles Nucleotide Surveillance Program.</title>
        <authorList>
            <person name="Tran T."/>
            <person name="Druce J."/>
        </authorList>
    </citation>
    <scope>NUCLEOTIDE SEQUENCE</scope>
    <source>
        <strain evidence="8">DSM 9887</strain>
    </source>
</reference>
<dbReference type="PANTHER" id="PTHR33931:SF2">
    <property type="entry name" value="HOLIN-LIKE PROTEIN CIDA"/>
    <property type="match status" value="1"/>
</dbReference>
<dbReference type="PANTHER" id="PTHR33931">
    <property type="entry name" value="HOLIN-LIKE PROTEIN CIDA-RELATED"/>
    <property type="match status" value="1"/>
</dbReference>
<evidence type="ECO:0000256" key="5">
    <source>
        <dbReference type="ARBA" id="ARBA00023136"/>
    </source>
</evidence>
<keyword evidence="2" id="KW-1003">Cell membrane</keyword>
<gene>
    <name evidence="7" type="primary">cidA_2</name>
    <name evidence="8" type="ORF">ADS79_03915</name>
    <name evidence="7" type="ORF">BRE01_22310</name>
</gene>
<dbReference type="Proteomes" id="UP000036834">
    <property type="component" value="Unassembled WGS sequence"/>
</dbReference>
<feature type="transmembrane region" description="Helical" evidence="6">
    <location>
        <begin position="7"/>
        <end position="28"/>
    </location>
</feature>
<dbReference type="EMBL" id="BJON01000008">
    <property type="protein sequence ID" value="GED68529.1"/>
    <property type="molecule type" value="Genomic_DNA"/>
</dbReference>
<comment type="subcellular location">
    <subcellularLocation>
        <location evidence="1">Cell membrane</location>
        <topology evidence="1">Multi-pass membrane protein</topology>
    </subcellularLocation>
</comment>
<reference evidence="7 10" key="3">
    <citation type="submission" date="2019-06" db="EMBL/GenBank/DDBJ databases">
        <title>Whole genome shotgun sequence of Brevibacillus reuszeri NBRC 15719.</title>
        <authorList>
            <person name="Hosoyama A."/>
            <person name="Uohara A."/>
            <person name="Ohji S."/>
            <person name="Ichikawa N."/>
        </authorList>
    </citation>
    <scope>NUCLEOTIDE SEQUENCE [LARGE SCALE GENOMIC DNA]</scope>
    <source>
        <strain evidence="7 10">NBRC 15719</strain>
    </source>
</reference>
<feature type="transmembrane region" description="Helical" evidence="6">
    <location>
        <begin position="90"/>
        <end position="111"/>
    </location>
</feature>
<feature type="transmembrane region" description="Helical" evidence="6">
    <location>
        <begin position="34"/>
        <end position="51"/>
    </location>
</feature>
<organism evidence="8 9">
    <name type="scientific">Brevibacillus reuszeri</name>
    <dbReference type="NCBI Taxonomy" id="54915"/>
    <lineage>
        <taxon>Bacteria</taxon>
        <taxon>Bacillati</taxon>
        <taxon>Bacillota</taxon>
        <taxon>Bacilli</taxon>
        <taxon>Bacillales</taxon>
        <taxon>Paenibacillaceae</taxon>
        <taxon>Brevibacillus</taxon>
    </lineage>
</organism>
<evidence type="ECO:0000256" key="6">
    <source>
        <dbReference type="SAM" id="Phobius"/>
    </source>
</evidence>
<keyword evidence="4 6" id="KW-1133">Transmembrane helix</keyword>
<evidence type="ECO:0000313" key="8">
    <source>
        <dbReference type="EMBL" id="KNB73131.1"/>
    </source>
</evidence>
<dbReference type="AlphaFoldDB" id="A0A0K9YWS9"/>
<protein>
    <submittedName>
        <fullName evidence="7 8">Holin</fullName>
    </submittedName>
</protein>
<dbReference type="RefSeq" id="WP_049737120.1">
    <property type="nucleotide sequence ID" value="NZ_BJON01000008.1"/>
</dbReference>
<dbReference type="InterPro" id="IPR005538">
    <property type="entry name" value="LrgA/CidA"/>
</dbReference>
<dbReference type="STRING" id="54915.ADS79_03915"/>
<name>A0A0K9YWS9_9BACL</name>
<dbReference type="PATRIC" id="fig|54915.3.peg.6156"/>
<dbReference type="GO" id="GO:0005886">
    <property type="term" value="C:plasma membrane"/>
    <property type="evidence" value="ECO:0007669"/>
    <property type="project" value="UniProtKB-SubCell"/>
</dbReference>
<evidence type="ECO:0000313" key="10">
    <source>
        <dbReference type="Proteomes" id="UP000319578"/>
    </source>
</evidence>
<dbReference type="Proteomes" id="UP000319578">
    <property type="component" value="Unassembled WGS sequence"/>
</dbReference>
<evidence type="ECO:0000313" key="9">
    <source>
        <dbReference type="Proteomes" id="UP000036834"/>
    </source>
</evidence>
<proteinExistence type="predicted"/>
<feature type="transmembrane region" description="Helical" evidence="6">
    <location>
        <begin position="63"/>
        <end position="84"/>
    </location>
</feature>
<dbReference type="EMBL" id="LGIQ01000005">
    <property type="protein sequence ID" value="KNB73131.1"/>
    <property type="molecule type" value="Genomic_DNA"/>
</dbReference>